<evidence type="ECO:0000313" key="2">
    <source>
        <dbReference type="EMBL" id="GKV23679.1"/>
    </source>
</evidence>
<keyword evidence="3" id="KW-1185">Reference proteome</keyword>
<protein>
    <recommendedName>
        <fullName evidence="1">Transposase-associated domain-containing protein</fullName>
    </recommendedName>
</protein>
<evidence type="ECO:0000313" key="3">
    <source>
        <dbReference type="Proteomes" id="UP001054252"/>
    </source>
</evidence>
<gene>
    <name evidence="2" type="ORF">SLEP1_g33381</name>
</gene>
<feature type="domain" description="Transposase-associated" evidence="1">
    <location>
        <begin position="10"/>
        <end position="79"/>
    </location>
</feature>
<proteinExistence type="predicted"/>
<dbReference type="PANTHER" id="PTHR10775:SF166">
    <property type="entry name" value="OS04G0146034 PROTEIN"/>
    <property type="match status" value="1"/>
</dbReference>
<sequence>MYRRRNEMGYWNNEFNAGVEVFLDFAFSQTDLMFCAKNMIWCPCNKCWNREWHHRRKVQSHLIKNGFMDGYFIWKRHGEIIHRKRDYTQVGVGESSSAAATAASAMNNVPSVYQLRDMLHDAMGPNFFNSENSAIMVKDATQFHASFDDPYGVSTESIFEEPRGDAKEFFDLLRAVDTPLFERCDDGVTVLKWVCELMSAKTLFNMSVTNWDYVLQCSLMAFKKVDREKLPIDYYGAKKMLRCLGLGYKKYDVCVNNCILYYGEYESQCYL</sequence>
<evidence type="ECO:0000259" key="1">
    <source>
        <dbReference type="Pfam" id="PF13963"/>
    </source>
</evidence>
<accession>A0AAV5KGF7</accession>
<reference evidence="2 3" key="1">
    <citation type="journal article" date="2021" name="Commun. Biol.">
        <title>The genome of Shorea leprosula (Dipterocarpaceae) highlights the ecological relevance of drought in aseasonal tropical rainforests.</title>
        <authorList>
            <person name="Ng K.K.S."/>
            <person name="Kobayashi M.J."/>
            <person name="Fawcett J.A."/>
            <person name="Hatakeyama M."/>
            <person name="Paape T."/>
            <person name="Ng C.H."/>
            <person name="Ang C.C."/>
            <person name="Tnah L.H."/>
            <person name="Lee C.T."/>
            <person name="Nishiyama T."/>
            <person name="Sese J."/>
            <person name="O'Brien M.J."/>
            <person name="Copetti D."/>
            <person name="Mohd Noor M.I."/>
            <person name="Ong R.C."/>
            <person name="Putra M."/>
            <person name="Sireger I.Z."/>
            <person name="Indrioko S."/>
            <person name="Kosugi Y."/>
            <person name="Izuno A."/>
            <person name="Isagi Y."/>
            <person name="Lee S.L."/>
            <person name="Shimizu K.K."/>
        </authorList>
    </citation>
    <scope>NUCLEOTIDE SEQUENCE [LARGE SCALE GENOMIC DNA]</scope>
    <source>
        <strain evidence="2">214</strain>
    </source>
</reference>
<dbReference type="Proteomes" id="UP001054252">
    <property type="component" value="Unassembled WGS sequence"/>
</dbReference>
<organism evidence="2 3">
    <name type="scientific">Rubroshorea leprosula</name>
    <dbReference type="NCBI Taxonomy" id="152421"/>
    <lineage>
        <taxon>Eukaryota</taxon>
        <taxon>Viridiplantae</taxon>
        <taxon>Streptophyta</taxon>
        <taxon>Embryophyta</taxon>
        <taxon>Tracheophyta</taxon>
        <taxon>Spermatophyta</taxon>
        <taxon>Magnoliopsida</taxon>
        <taxon>eudicotyledons</taxon>
        <taxon>Gunneridae</taxon>
        <taxon>Pentapetalae</taxon>
        <taxon>rosids</taxon>
        <taxon>malvids</taxon>
        <taxon>Malvales</taxon>
        <taxon>Dipterocarpaceae</taxon>
        <taxon>Rubroshorea</taxon>
    </lineage>
</organism>
<comment type="caution">
    <text evidence="2">The sequence shown here is derived from an EMBL/GenBank/DDBJ whole genome shotgun (WGS) entry which is preliminary data.</text>
</comment>
<dbReference type="AlphaFoldDB" id="A0AAV5KGF7"/>
<name>A0AAV5KGF7_9ROSI</name>
<dbReference type="PANTHER" id="PTHR10775">
    <property type="entry name" value="OS08G0208400 PROTEIN"/>
    <property type="match status" value="1"/>
</dbReference>
<dbReference type="EMBL" id="BPVZ01000063">
    <property type="protein sequence ID" value="GKV23679.1"/>
    <property type="molecule type" value="Genomic_DNA"/>
</dbReference>
<dbReference type="Pfam" id="PF13963">
    <property type="entry name" value="Transpos_assoc"/>
    <property type="match status" value="1"/>
</dbReference>
<dbReference type="InterPro" id="IPR029480">
    <property type="entry name" value="Transpos_assoc"/>
</dbReference>